<dbReference type="eggNOG" id="ENOG502QQYG">
    <property type="taxonomic scope" value="Eukaryota"/>
</dbReference>
<reference evidence="1" key="1">
    <citation type="submission" date="2015-12" db="EMBL/GenBank/DDBJ databases">
        <title>Update maize B73 reference genome by single molecule sequencing technologies.</title>
        <authorList>
            <consortium name="Maize Genome Sequencing Project"/>
            <person name="Ware D."/>
        </authorList>
    </citation>
    <scope>NUCLEOTIDE SEQUENCE [LARGE SCALE GENOMIC DNA]</scope>
    <source>
        <tissue evidence="1">Seedling</tissue>
    </source>
</reference>
<organism evidence="1">
    <name type="scientific">Zea mays</name>
    <name type="common">Maize</name>
    <dbReference type="NCBI Taxonomy" id="4577"/>
    <lineage>
        <taxon>Eukaryota</taxon>
        <taxon>Viridiplantae</taxon>
        <taxon>Streptophyta</taxon>
        <taxon>Embryophyta</taxon>
        <taxon>Tracheophyta</taxon>
        <taxon>Spermatophyta</taxon>
        <taxon>Magnoliopsida</taxon>
        <taxon>Liliopsida</taxon>
        <taxon>Poales</taxon>
        <taxon>Poaceae</taxon>
        <taxon>PACMAD clade</taxon>
        <taxon>Panicoideae</taxon>
        <taxon>Andropogonodae</taxon>
        <taxon>Andropogoneae</taxon>
        <taxon>Tripsacinae</taxon>
        <taxon>Zea</taxon>
    </lineage>
</organism>
<dbReference type="FunCoup" id="A0A1D6JXX7">
    <property type="interactions" value="472"/>
</dbReference>
<dbReference type="InParanoid" id="A0A1D6JXX7"/>
<gene>
    <name evidence="1" type="ORF">ZEAMMB73_Zm00001d028594</name>
</gene>
<dbReference type="AlphaFoldDB" id="A0A1D6JXX7"/>
<protein>
    <submittedName>
        <fullName evidence="1">PLATZ transcription factor family protein</fullName>
    </submittedName>
</protein>
<dbReference type="PaxDb" id="4577-GRMZM2G408887_P01"/>
<dbReference type="ExpressionAtlas" id="A0A1D6JXX7">
    <property type="expression patterns" value="baseline and differential"/>
</dbReference>
<dbReference type="PANTHER" id="PTHR31065:SF80">
    <property type="entry name" value="OS04G0591100 PROTEIN"/>
    <property type="match status" value="1"/>
</dbReference>
<dbReference type="EMBL" id="CM007647">
    <property type="protein sequence ID" value="ONL96525.1"/>
    <property type="molecule type" value="Genomic_DNA"/>
</dbReference>
<name>A0A1D6JXX7_MAIZE</name>
<evidence type="ECO:0000313" key="1">
    <source>
        <dbReference type="EMBL" id="ONL96525.1"/>
    </source>
</evidence>
<proteinExistence type="predicted"/>
<dbReference type="InterPro" id="IPR006734">
    <property type="entry name" value="PLATZ"/>
</dbReference>
<accession>A0A1D6JXX7</accession>
<dbReference type="PANTHER" id="PTHR31065">
    <property type="entry name" value="PLATZ TRANSCRIPTION FACTOR FAMILY PROTEIN"/>
    <property type="match status" value="1"/>
</dbReference>
<sequence length="231" mass="25516">MTKRCTNLACGMLPSMVGIGGRVGRCRLQLLGAFHSRPSPPSYPLRPSLPQSSAVIAVSNSCNIVDLHQRGVYSDVETLGTAVEPARRFTIYLVGPHRMRQGGGERDDAENQRWPPWLKPLLGTSFFSQCKLHEDAHKSECNMYCLDCMNGSLCSQCLAYHRDHHAIQIRRSSYHDVIRVSEIQKVLDISGVQTTCIGLLPGSFYCRLSIASVVSTLTASYACTFSNTMGF</sequence>
<dbReference type="Pfam" id="PF04640">
    <property type="entry name" value="PLATZ"/>
    <property type="match status" value="1"/>
</dbReference>